<evidence type="ECO:0000256" key="6">
    <source>
        <dbReference type="RuleBase" id="RU003797"/>
    </source>
</evidence>
<proteinExistence type="inferred from homology"/>
<keyword evidence="3" id="KW-0378">Hydrolase</keyword>
<dbReference type="PATRIC" id="fig|28087.4.peg.1975"/>
<dbReference type="PROSITE" id="PS01302">
    <property type="entry name" value="UPF0758"/>
    <property type="match status" value="1"/>
</dbReference>
<dbReference type="PANTHER" id="PTHR30471:SF3">
    <property type="entry name" value="UPF0758 PROTEIN YEES-RELATED"/>
    <property type="match status" value="1"/>
</dbReference>
<dbReference type="InterPro" id="IPR001405">
    <property type="entry name" value="UPF0758"/>
</dbReference>
<dbReference type="eggNOG" id="COG2003">
    <property type="taxonomic scope" value="Bacteria"/>
</dbReference>
<keyword evidence="2" id="KW-0479">Metal-binding</keyword>
<feature type="domain" description="MPN" evidence="7">
    <location>
        <begin position="101"/>
        <end position="223"/>
    </location>
</feature>
<reference evidence="8 9" key="1">
    <citation type="submission" date="2015-11" db="EMBL/GenBank/DDBJ databases">
        <title>Genomic analysis of 38 Legionella species identifies large and diverse effector repertoires.</title>
        <authorList>
            <person name="Burstein D."/>
            <person name="Amaro F."/>
            <person name="Zusman T."/>
            <person name="Lifshitz Z."/>
            <person name="Cohen O."/>
            <person name="Gilbert J.A."/>
            <person name="Pupko T."/>
            <person name="Shuman H.A."/>
            <person name="Segal G."/>
        </authorList>
    </citation>
    <scope>NUCLEOTIDE SEQUENCE [LARGE SCALE GENOMIC DNA]</scope>
    <source>
        <strain evidence="8 9">Mt.St.Helens-4</strain>
    </source>
</reference>
<dbReference type="Proteomes" id="UP000054621">
    <property type="component" value="Unassembled WGS sequence"/>
</dbReference>
<dbReference type="Gene3D" id="3.40.140.10">
    <property type="entry name" value="Cytidine Deaminase, domain 2"/>
    <property type="match status" value="1"/>
</dbReference>
<evidence type="ECO:0000313" key="8">
    <source>
        <dbReference type="EMBL" id="KTD56866.1"/>
    </source>
</evidence>
<keyword evidence="4" id="KW-0862">Zinc</keyword>
<dbReference type="STRING" id="28087.Lsai_1843"/>
<dbReference type="GO" id="GO:0008237">
    <property type="term" value="F:metallopeptidase activity"/>
    <property type="evidence" value="ECO:0007669"/>
    <property type="project" value="UniProtKB-KW"/>
</dbReference>
<dbReference type="GO" id="GO:0046872">
    <property type="term" value="F:metal ion binding"/>
    <property type="evidence" value="ECO:0007669"/>
    <property type="project" value="UniProtKB-KW"/>
</dbReference>
<dbReference type="PANTHER" id="PTHR30471">
    <property type="entry name" value="DNA REPAIR PROTEIN RADC"/>
    <property type="match status" value="1"/>
</dbReference>
<comment type="caution">
    <text evidence="8">The sequence shown here is derived from an EMBL/GenBank/DDBJ whole genome shotgun (WGS) entry which is preliminary data.</text>
</comment>
<gene>
    <name evidence="8" type="primary">radC</name>
    <name evidence="8" type="ORF">Lsai_1843</name>
</gene>
<dbReference type="NCBIfam" id="TIGR00608">
    <property type="entry name" value="radc"/>
    <property type="match status" value="1"/>
</dbReference>
<dbReference type="NCBIfam" id="NF000642">
    <property type="entry name" value="PRK00024.1"/>
    <property type="match status" value="1"/>
</dbReference>
<evidence type="ECO:0000256" key="5">
    <source>
        <dbReference type="ARBA" id="ARBA00023049"/>
    </source>
</evidence>
<dbReference type="SUPFAM" id="SSF47781">
    <property type="entry name" value="RuvA domain 2-like"/>
    <property type="match status" value="1"/>
</dbReference>
<dbReference type="GO" id="GO:0006508">
    <property type="term" value="P:proteolysis"/>
    <property type="evidence" value="ECO:0007669"/>
    <property type="project" value="UniProtKB-KW"/>
</dbReference>
<dbReference type="CDD" id="cd08071">
    <property type="entry name" value="MPN_DUF2466"/>
    <property type="match status" value="1"/>
</dbReference>
<keyword evidence="1" id="KW-0645">Protease</keyword>
<dbReference type="Pfam" id="PF20582">
    <property type="entry name" value="UPF0758_N"/>
    <property type="match status" value="1"/>
</dbReference>
<protein>
    <submittedName>
        <fullName evidence="8">DNA repair protein RadC</fullName>
    </submittedName>
</protein>
<dbReference type="AlphaFoldDB" id="A0A0W0YJ23"/>
<dbReference type="RefSeq" id="WP_027271313.1">
    <property type="nucleotide sequence ID" value="NZ_CAAAJE010000016.1"/>
</dbReference>
<comment type="similarity">
    <text evidence="6">Belongs to the UPF0758 family.</text>
</comment>
<name>A0A0W0YJ23_9GAMM</name>
<dbReference type="InterPro" id="IPR046778">
    <property type="entry name" value="UPF0758_N"/>
</dbReference>
<evidence type="ECO:0000256" key="2">
    <source>
        <dbReference type="ARBA" id="ARBA00022723"/>
    </source>
</evidence>
<evidence type="ECO:0000256" key="3">
    <source>
        <dbReference type="ARBA" id="ARBA00022801"/>
    </source>
</evidence>
<sequence length="233" mass="26577">MTGVQTSQFDLREKLLTYGPQSLSDIELLAVFINSDNKTNSCMQLACDLLIHLGDLRAILNADTQSFKQVQGLGEVQYVQLQAVKEICRRSDFIQIQKETQITNSKQTYAYLKKRLRDYKNETFVALFLDNQHRIIAYDELFSGTINTATIHPRPIIERVLRLNAAALILAHNHPSGVSDPSPQDIAVTERMREALELVDVRLLDHIIIGDNEVYSIIAEAKWICHEQLTLYH</sequence>
<dbReference type="OrthoDB" id="9804482at2"/>
<evidence type="ECO:0000256" key="4">
    <source>
        <dbReference type="ARBA" id="ARBA00022833"/>
    </source>
</evidence>
<dbReference type="Pfam" id="PF04002">
    <property type="entry name" value="RadC"/>
    <property type="match status" value="1"/>
</dbReference>
<dbReference type="EMBL" id="LNYV01000029">
    <property type="protein sequence ID" value="KTD56866.1"/>
    <property type="molecule type" value="Genomic_DNA"/>
</dbReference>
<accession>A0A0W0YJ23</accession>
<evidence type="ECO:0000256" key="1">
    <source>
        <dbReference type="ARBA" id="ARBA00022670"/>
    </source>
</evidence>
<keyword evidence="5" id="KW-0482">Metalloprotease</keyword>
<dbReference type="InterPro" id="IPR020891">
    <property type="entry name" value="UPF0758_CS"/>
</dbReference>
<organism evidence="8 9">
    <name type="scientific">Legionella sainthelensi</name>
    <dbReference type="NCBI Taxonomy" id="28087"/>
    <lineage>
        <taxon>Bacteria</taxon>
        <taxon>Pseudomonadati</taxon>
        <taxon>Pseudomonadota</taxon>
        <taxon>Gammaproteobacteria</taxon>
        <taxon>Legionellales</taxon>
        <taxon>Legionellaceae</taxon>
        <taxon>Legionella</taxon>
    </lineage>
</organism>
<evidence type="ECO:0000259" key="7">
    <source>
        <dbReference type="PROSITE" id="PS50249"/>
    </source>
</evidence>
<dbReference type="InterPro" id="IPR010994">
    <property type="entry name" value="RuvA_2-like"/>
</dbReference>
<dbReference type="InterPro" id="IPR025657">
    <property type="entry name" value="RadC_JAB"/>
</dbReference>
<dbReference type="InterPro" id="IPR037518">
    <property type="entry name" value="MPN"/>
</dbReference>
<dbReference type="PROSITE" id="PS50249">
    <property type="entry name" value="MPN"/>
    <property type="match status" value="1"/>
</dbReference>
<evidence type="ECO:0000313" key="9">
    <source>
        <dbReference type="Proteomes" id="UP000054621"/>
    </source>
</evidence>